<dbReference type="PANTHER" id="PTHR21064:SF6">
    <property type="entry name" value="AMINOGLYCOSIDE PHOSPHOTRANSFERASE DOMAIN-CONTAINING PROTEIN"/>
    <property type="match status" value="1"/>
</dbReference>
<dbReference type="SUPFAM" id="SSF56112">
    <property type="entry name" value="Protein kinase-like (PK-like)"/>
    <property type="match status" value="1"/>
</dbReference>
<protein>
    <recommendedName>
        <fullName evidence="2">Aminoglycoside phosphotransferase domain-containing protein</fullName>
    </recommendedName>
</protein>
<dbReference type="AlphaFoldDB" id="A0A4S8P6R0"/>
<name>A0A4S8P6R0_9ACTN</name>
<organism evidence="3 4">
    <name type="scientific">Glycomyces paridis</name>
    <dbReference type="NCBI Taxonomy" id="2126555"/>
    <lineage>
        <taxon>Bacteria</taxon>
        <taxon>Bacillati</taxon>
        <taxon>Actinomycetota</taxon>
        <taxon>Actinomycetes</taxon>
        <taxon>Glycomycetales</taxon>
        <taxon>Glycomycetaceae</taxon>
        <taxon>Glycomyces</taxon>
    </lineage>
</organism>
<reference evidence="3 4" key="1">
    <citation type="journal article" date="2018" name="Int. J. Syst. Evol. Microbiol.">
        <title>Glycomyces paridis sp. nov., isolated from the medicinal plant Paris polyphylla.</title>
        <authorList>
            <person name="Fang X.M."/>
            <person name="Bai J.L."/>
            <person name="Su J."/>
            <person name="Zhao L.L."/>
            <person name="Liu H.Y."/>
            <person name="Ma B.P."/>
            <person name="Zhang Y.Q."/>
            <person name="Yu L.Y."/>
        </authorList>
    </citation>
    <scope>NUCLEOTIDE SEQUENCE [LARGE SCALE GENOMIC DNA]</scope>
    <source>
        <strain evidence="3 4">CPCC 204357</strain>
    </source>
</reference>
<gene>
    <name evidence="3" type="ORF">E9998_23190</name>
</gene>
<keyword evidence="4" id="KW-1185">Reference proteome</keyword>
<dbReference type="Gene3D" id="3.30.200.20">
    <property type="entry name" value="Phosphorylase Kinase, domain 1"/>
    <property type="match status" value="1"/>
</dbReference>
<dbReference type="EMBL" id="STGX01000022">
    <property type="protein sequence ID" value="THV23504.1"/>
    <property type="molecule type" value="Genomic_DNA"/>
</dbReference>
<evidence type="ECO:0000259" key="2">
    <source>
        <dbReference type="Pfam" id="PF01636"/>
    </source>
</evidence>
<evidence type="ECO:0000313" key="3">
    <source>
        <dbReference type="EMBL" id="THV23504.1"/>
    </source>
</evidence>
<dbReference type="Proteomes" id="UP000305792">
    <property type="component" value="Unassembled WGS sequence"/>
</dbReference>
<evidence type="ECO:0000256" key="1">
    <source>
        <dbReference type="ARBA" id="ARBA00038240"/>
    </source>
</evidence>
<comment type="similarity">
    <text evidence="1">Belongs to the pseudomonas-type ThrB family.</text>
</comment>
<dbReference type="PANTHER" id="PTHR21064">
    <property type="entry name" value="AMINOGLYCOSIDE PHOSPHOTRANSFERASE DOMAIN-CONTAINING PROTEIN-RELATED"/>
    <property type="match status" value="1"/>
</dbReference>
<proteinExistence type="inferred from homology"/>
<comment type="caution">
    <text evidence="3">The sequence shown here is derived from an EMBL/GenBank/DDBJ whole genome shotgun (WGS) entry which is preliminary data.</text>
</comment>
<dbReference type="InterPro" id="IPR050249">
    <property type="entry name" value="Pseudomonas-type_ThrB"/>
</dbReference>
<dbReference type="RefSeq" id="WP_136532095.1">
    <property type="nucleotide sequence ID" value="NZ_STGX01000022.1"/>
</dbReference>
<accession>A0A4S8P6R0</accession>
<evidence type="ECO:0000313" key="4">
    <source>
        <dbReference type="Proteomes" id="UP000305792"/>
    </source>
</evidence>
<dbReference type="GO" id="GO:0019202">
    <property type="term" value="F:amino acid kinase activity"/>
    <property type="evidence" value="ECO:0007669"/>
    <property type="project" value="TreeGrafter"/>
</dbReference>
<dbReference type="Pfam" id="PF01636">
    <property type="entry name" value="APH"/>
    <property type="match status" value="1"/>
</dbReference>
<feature type="domain" description="Aminoglycoside phosphotransferase" evidence="2">
    <location>
        <begin position="23"/>
        <end position="250"/>
    </location>
</feature>
<dbReference type="InterPro" id="IPR002575">
    <property type="entry name" value="Aminoglycoside_PTrfase"/>
</dbReference>
<dbReference type="Gene3D" id="3.90.1200.10">
    <property type="match status" value="1"/>
</dbReference>
<sequence>MQHNDFDTILAAFGVRPTGEPTLLEGGEDNENHRVPAEGGDVVVRRYRHSGPEKIRAELRLVAHLAARGYPTPAPLLAHGEPLLEADLPVAVFPWVPGDVPGAMTAPLAERAGALLARLHLLTADWDDDRVPVLDRPAILRDATETAPPLTGADTWRTATRRFLADRADDLDRLSRLPSGPLHHDLHRHNLLVADGEVTAVLDFDELNRGPVVIDLARALQYAALDTPDLRLPRTIADAALTGYEAVRPLSPDERALLPLALDLAGLVDAALFITRDAAACGVTDVNECHSWTAYRRNTDALH</sequence>
<dbReference type="OrthoDB" id="4616840at2"/>
<dbReference type="InterPro" id="IPR011009">
    <property type="entry name" value="Kinase-like_dom_sf"/>
</dbReference>